<accession>A0AAF0DS57</accession>
<keyword evidence="3" id="KW-1185">Reference proteome</keyword>
<protein>
    <submittedName>
        <fullName evidence="2">Uncharacterized protein</fullName>
    </submittedName>
</protein>
<evidence type="ECO:0000313" key="3">
    <source>
        <dbReference type="Proteomes" id="UP001216638"/>
    </source>
</evidence>
<sequence>MSNNGTLQLPQAQSKSSVNASPQNSKALALPSQGDGEKSQGTEEKKEEDVKIPPSVHAPITEQMLSSMHGIVPTLQ</sequence>
<gene>
    <name evidence="2" type="ORF">MBRA1_001709</name>
</gene>
<name>A0AAF0DS57_9BASI</name>
<feature type="region of interest" description="Disordered" evidence="1">
    <location>
        <begin position="1"/>
        <end position="76"/>
    </location>
</feature>
<dbReference type="AlphaFoldDB" id="A0AAF0DS57"/>
<feature type="compositionally biased region" description="Polar residues" evidence="1">
    <location>
        <begin position="1"/>
        <end position="26"/>
    </location>
</feature>
<dbReference type="Proteomes" id="UP001216638">
    <property type="component" value="Chromosome 2"/>
</dbReference>
<evidence type="ECO:0000256" key="1">
    <source>
        <dbReference type="SAM" id="MobiDB-lite"/>
    </source>
</evidence>
<reference evidence="2" key="1">
    <citation type="submission" date="2023-03" db="EMBL/GenBank/DDBJ databases">
        <title>Mating type loci evolution in Malassezia.</title>
        <authorList>
            <person name="Coelho M.A."/>
        </authorList>
    </citation>
    <scope>NUCLEOTIDE SEQUENCE</scope>
    <source>
        <strain evidence="2">CBS 14135</strain>
    </source>
</reference>
<dbReference type="EMBL" id="CP119952">
    <property type="protein sequence ID" value="WFC95068.1"/>
    <property type="molecule type" value="Genomic_DNA"/>
</dbReference>
<evidence type="ECO:0000313" key="2">
    <source>
        <dbReference type="EMBL" id="WFC95068.1"/>
    </source>
</evidence>
<feature type="compositionally biased region" description="Basic and acidic residues" evidence="1">
    <location>
        <begin position="35"/>
        <end position="51"/>
    </location>
</feature>
<organism evidence="2 3">
    <name type="scientific">Malassezia brasiliensis</name>
    <dbReference type="NCBI Taxonomy" id="1821822"/>
    <lineage>
        <taxon>Eukaryota</taxon>
        <taxon>Fungi</taxon>
        <taxon>Dikarya</taxon>
        <taxon>Basidiomycota</taxon>
        <taxon>Ustilaginomycotina</taxon>
        <taxon>Malasseziomycetes</taxon>
        <taxon>Malasseziales</taxon>
        <taxon>Malasseziaceae</taxon>
        <taxon>Malassezia</taxon>
    </lineage>
</organism>
<proteinExistence type="predicted"/>